<name>A0A4P6EW47_9MICO</name>
<feature type="transmembrane region" description="Helical" evidence="7">
    <location>
        <begin position="154"/>
        <end position="171"/>
    </location>
</feature>
<evidence type="ECO:0000256" key="1">
    <source>
        <dbReference type="ARBA" id="ARBA00004651"/>
    </source>
</evidence>
<evidence type="ECO:0000313" key="10">
    <source>
        <dbReference type="Proteomes" id="UP000291758"/>
    </source>
</evidence>
<dbReference type="AlphaFoldDB" id="A0A4P6EW47"/>
<dbReference type="SUPFAM" id="SSF161098">
    <property type="entry name" value="MetI-like"/>
    <property type="match status" value="1"/>
</dbReference>
<dbReference type="OrthoDB" id="145927at2"/>
<dbReference type="PANTHER" id="PTHR30193:SF41">
    <property type="entry name" value="DIACETYLCHITOBIOSE UPTAKE SYSTEM PERMEASE PROTEIN NGCF"/>
    <property type="match status" value="1"/>
</dbReference>
<comment type="subcellular location">
    <subcellularLocation>
        <location evidence="1 7">Cell membrane</location>
        <topology evidence="1 7">Multi-pass membrane protein</topology>
    </subcellularLocation>
</comment>
<dbReference type="CDD" id="cd06261">
    <property type="entry name" value="TM_PBP2"/>
    <property type="match status" value="1"/>
</dbReference>
<evidence type="ECO:0000259" key="8">
    <source>
        <dbReference type="PROSITE" id="PS50928"/>
    </source>
</evidence>
<dbReference type="GO" id="GO:0055085">
    <property type="term" value="P:transmembrane transport"/>
    <property type="evidence" value="ECO:0007669"/>
    <property type="project" value="InterPro"/>
</dbReference>
<evidence type="ECO:0000256" key="2">
    <source>
        <dbReference type="ARBA" id="ARBA00022448"/>
    </source>
</evidence>
<dbReference type="KEGG" id="xyl:ET495_05570"/>
<keyword evidence="5 7" id="KW-1133">Transmembrane helix</keyword>
<feature type="transmembrane region" description="Helical" evidence="7">
    <location>
        <begin position="89"/>
        <end position="110"/>
    </location>
</feature>
<protein>
    <submittedName>
        <fullName evidence="9">Sugar ABC transporter permease</fullName>
    </submittedName>
</protein>
<feature type="transmembrane region" description="Helical" evidence="7">
    <location>
        <begin position="251"/>
        <end position="273"/>
    </location>
</feature>
<feature type="transmembrane region" description="Helical" evidence="7">
    <location>
        <begin position="202"/>
        <end position="222"/>
    </location>
</feature>
<keyword evidence="4 7" id="KW-0812">Transmembrane</keyword>
<dbReference type="EMBL" id="CP035495">
    <property type="protein sequence ID" value="QAY64757.1"/>
    <property type="molecule type" value="Genomic_DNA"/>
</dbReference>
<feature type="transmembrane region" description="Helical" evidence="7">
    <location>
        <begin position="7"/>
        <end position="26"/>
    </location>
</feature>
<comment type="similarity">
    <text evidence="7">Belongs to the binding-protein-dependent transport system permease family.</text>
</comment>
<keyword evidence="3" id="KW-1003">Cell membrane</keyword>
<evidence type="ECO:0000256" key="4">
    <source>
        <dbReference type="ARBA" id="ARBA00022692"/>
    </source>
</evidence>
<keyword evidence="10" id="KW-1185">Reference proteome</keyword>
<feature type="domain" description="ABC transmembrane type-1" evidence="8">
    <location>
        <begin position="56"/>
        <end position="270"/>
    </location>
</feature>
<dbReference type="InterPro" id="IPR035906">
    <property type="entry name" value="MetI-like_sf"/>
</dbReference>
<dbReference type="InterPro" id="IPR000515">
    <property type="entry name" value="MetI-like"/>
</dbReference>
<dbReference type="Proteomes" id="UP000291758">
    <property type="component" value="Chromosome"/>
</dbReference>
<dbReference type="GO" id="GO:0005886">
    <property type="term" value="C:plasma membrane"/>
    <property type="evidence" value="ECO:0007669"/>
    <property type="project" value="UniProtKB-SubCell"/>
</dbReference>
<proteinExistence type="inferred from homology"/>
<organism evidence="9 10">
    <name type="scientific">Xylanimonas allomyrinae</name>
    <dbReference type="NCBI Taxonomy" id="2509459"/>
    <lineage>
        <taxon>Bacteria</taxon>
        <taxon>Bacillati</taxon>
        <taxon>Actinomycetota</taxon>
        <taxon>Actinomycetes</taxon>
        <taxon>Micrococcales</taxon>
        <taxon>Promicromonosporaceae</taxon>
        <taxon>Xylanimonas</taxon>
    </lineage>
</organism>
<reference evidence="9 10" key="1">
    <citation type="submission" date="2019-01" db="EMBL/GenBank/DDBJ databases">
        <title>Genome sequencing of strain 2JSPR-7.</title>
        <authorList>
            <person name="Heo J."/>
            <person name="Kim S.-J."/>
            <person name="Kim J.-S."/>
            <person name="Hong S.-B."/>
            <person name="Kwon S.-W."/>
        </authorList>
    </citation>
    <scope>NUCLEOTIDE SEQUENCE [LARGE SCALE GENOMIC DNA]</scope>
    <source>
        <strain evidence="9 10">2JSPR-7</strain>
    </source>
</reference>
<dbReference type="Pfam" id="PF00528">
    <property type="entry name" value="BPD_transp_1"/>
    <property type="match status" value="1"/>
</dbReference>
<dbReference type="PANTHER" id="PTHR30193">
    <property type="entry name" value="ABC TRANSPORTER PERMEASE PROTEIN"/>
    <property type="match status" value="1"/>
</dbReference>
<keyword evidence="2 7" id="KW-0813">Transport</keyword>
<keyword evidence="6 7" id="KW-0472">Membrane</keyword>
<evidence type="ECO:0000256" key="6">
    <source>
        <dbReference type="ARBA" id="ARBA00023136"/>
    </source>
</evidence>
<evidence type="ECO:0000256" key="7">
    <source>
        <dbReference type="RuleBase" id="RU363032"/>
    </source>
</evidence>
<dbReference type="PROSITE" id="PS50928">
    <property type="entry name" value="ABC_TM1"/>
    <property type="match status" value="1"/>
</dbReference>
<feature type="transmembrane region" description="Helical" evidence="7">
    <location>
        <begin position="60"/>
        <end position="82"/>
    </location>
</feature>
<dbReference type="InterPro" id="IPR051393">
    <property type="entry name" value="ABC_transporter_permease"/>
</dbReference>
<sequence length="280" mass="30618">MFLSPALAVNLLVVGGPSISNLYYAFTDWTGFGPATFTGWDNAVRLAHDQAFWNALRHNAIYMAFFLSVPICMGLFGAFALSRIRRGAALFRVLFFIPYLIASVVNAAIWKNILDPQAGLAAALNQVGVHWLDDVYFFGDTRLALGSVMFVDNWHFWGFLVVLFLAAMTNIDNARYEAARIDGANAWQEFWHVTLPGIRPTLVFALTIISLWSLLAFDYAYALTGGGPAGASDLVSLLVNRTAFGANEAGYAAFMGLTMSALGGVLLVIIGLLRRKEDQS</sequence>
<gene>
    <name evidence="9" type="ORF">ET495_05570</name>
</gene>
<accession>A0A4P6EW47</accession>
<evidence type="ECO:0000313" key="9">
    <source>
        <dbReference type="EMBL" id="QAY64757.1"/>
    </source>
</evidence>
<evidence type="ECO:0000256" key="3">
    <source>
        <dbReference type="ARBA" id="ARBA00022475"/>
    </source>
</evidence>
<dbReference type="Gene3D" id="1.10.3720.10">
    <property type="entry name" value="MetI-like"/>
    <property type="match status" value="1"/>
</dbReference>
<evidence type="ECO:0000256" key="5">
    <source>
        <dbReference type="ARBA" id="ARBA00022989"/>
    </source>
</evidence>